<dbReference type="GO" id="GO:0006313">
    <property type="term" value="P:DNA transposition"/>
    <property type="evidence" value="ECO:0007669"/>
    <property type="project" value="InterPro"/>
</dbReference>
<protein>
    <submittedName>
        <fullName evidence="1">Transposase</fullName>
    </submittedName>
</protein>
<organism evidence="1">
    <name type="scientific">uncultured bacterium Contig19</name>
    <dbReference type="NCBI Taxonomy" id="1393523"/>
    <lineage>
        <taxon>Bacteria</taxon>
        <taxon>environmental samples</taxon>
    </lineage>
</organism>
<sequence>MSNHVHLLLRDTAEELSPFMKQLNERYAMRFAKKSGRVGNVFQVPFWSEPIENESYYLSALRYIHANPEAANICLASEYPWSSYGAYTGDSTFVTTEFALELLGGVERFVEFSANGSKYPVAFPKSKLRNHLSADELWHVASKVVGREAILRMRSMKPIERQPYIDQLVSVGFAGYEICRVTGLGRNIVQRAMANHE</sequence>
<proteinExistence type="predicted"/>
<dbReference type="AlphaFoldDB" id="W0FLU0"/>
<dbReference type="GO" id="GO:0004803">
    <property type="term" value="F:transposase activity"/>
    <property type="evidence" value="ECO:0007669"/>
    <property type="project" value="InterPro"/>
</dbReference>
<reference evidence="1" key="1">
    <citation type="journal article" date="2013" name="PLoS ONE">
        <title>Metagenomic insights into the carbohydrate-active enzymes carried by the microorganisms adhering to solid digesta in the rumen of cows.</title>
        <authorList>
            <person name="Wang L."/>
            <person name="Hatem A."/>
            <person name="Catalyurek U.V."/>
            <person name="Morrison M."/>
            <person name="Yu Z."/>
        </authorList>
    </citation>
    <scope>NUCLEOTIDE SEQUENCE</scope>
</reference>
<dbReference type="PANTHER" id="PTHR34322">
    <property type="entry name" value="TRANSPOSASE, Y1_TNP DOMAIN-CONTAINING"/>
    <property type="match status" value="1"/>
</dbReference>
<dbReference type="InterPro" id="IPR036515">
    <property type="entry name" value="Transposase_17_sf"/>
</dbReference>
<evidence type="ECO:0000313" key="1">
    <source>
        <dbReference type="EMBL" id="AHF23955.1"/>
    </source>
</evidence>
<dbReference type="GO" id="GO:0003677">
    <property type="term" value="F:DNA binding"/>
    <property type="evidence" value="ECO:0007669"/>
    <property type="project" value="InterPro"/>
</dbReference>
<accession>W0FLU0</accession>
<dbReference type="EMBL" id="KC246780">
    <property type="protein sequence ID" value="AHF23955.1"/>
    <property type="molecule type" value="Genomic_DNA"/>
</dbReference>
<name>W0FLU0_9BACT</name>
<dbReference type="SUPFAM" id="SSF143422">
    <property type="entry name" value="Transposase IS200-like"/>
    <property type="match status" value="1"/>
</dbReference>
<dbReference type="Gene3D" id="3.30.70.1290">
    <property type="entry name" value="Transposase IS200-like"/>
    <property type="match status" value="1"/>
</dbReference>
<dbReference type="PANTHER" id="PTHR34322:SF2">
    <property type="entry name" value="TRANSPOSASE IS200-LIKE DOMAIN-CONTAINING PROTEIN"/>
    <property type="match status" value="1"/>
</dbReference>